<comment type="caution">
    <text evidence="1">The sequence shown here is derived from an EMBL/GenBank/DDBJ whole genome shotgun (WGS) entry which is preliminary data.</text>
</comment>
<sequence length="115" mass="12555">MNTLVSGIRNYCGNECVHVGREPAHLWRRLSQGVPSHLPRLNGSALTLKDCGTWEATGELYPEWSPLRPSLPALQTAEQTEAPPAPSRLLCGGSLEQLNRKLPGDWTGSGVRGQR</sequence>
<protein>
    <submittedName>
        <fullName evidence="1">Uncharacterized protein</fullName>
    </submittedName>
</protein>
<organism evidence="1 2">
    <name type="scientific">Synaphobranchus kaupii</name>
    <name type="common">Kaup's arrowtooth eel</name>
    <dbReference type="NCBI Taxonomy" id="118154"/>
    <lineage>
        <taxon>Eukaryota</taxon>
        <taxon>Metazoa</taxon>
        <taxon>Chordata</taxon>
        <taxon>Craniata</taxon>
        <taxon>Vertebrata</taxon>
        <taxon>Euteleostomi</taxon>
        <taxon>Actinopterygii</taxon>
        <taxon>Neopterygii</taxon>
        <taxon>Teleostei</taxon>
        <taxon>Anguilliformes</taxon>
        <taxon>Synaphobranchidae</taxon>
        <taxon>Synaphobranchus</taxon>
    </lineage>
</organism>
<dbReference type="AlphaFoldDB" id="A0A9Q1G482"/>
<keyword evidence="2" id="KW-1185">Reference proteome</keyword>
<evidence type="ECO:0000313" key="1">
    <source>
        <dbReference type="EMBL" id="KAJ8375184.1"/>
    </source>
</evidence>
<name>A0A9Q1G482_SYNKA</name>
<dbReference type="EMBL" id="JAINUF010000002">
    <property type="protein sequence ID" value="KAJ8375184.1"/>
    <property type="molecule type" value="Genomic_DNA"/>
</dbReference>
<evidence type="ECO:0000313" key="2">
    <source>
        <dbReference type="Proteomes" id="UP001152622"/>
    </source>
</evidence>
<proteinExistence type="predicted"/>
<accession>A0A9Q1G482</accession>
<reference evidence="1" key="1">
    <citation type="journal article" date="2023" name="Science">
        <title>Genome structures resolve the early diversification of teleost fishes.</title>
        <authorList>
            <person name="Parey E."/>
            <person name="Louis A."/>
            <person name="Montfort J."/>
            <person name="Bouchez O."/>
            <person name="Roques C."/>
            <person name="Iampietro C."/>
            <person name="Lluch J."/>
            <person name="Castinel A."/>
            <person name="Donnadieu C."/>
            <person name="Desvignes T."/>
            <person name="Floi Bucao C."/>
            <person name="Jouanno E."/>
            <person name="Wen M."/>
            <person name="Mejri S."/>
            <person name="Dirks R."/>
            <person name="Jansen H."/>
            <person name="Henkel C."/>
            <person name="Chen W.J."/>
            <person name="Zahm M."/>
            <person name="Cabau C."/>
            <person name="Klopp C."/>
            <person name="Thompson A.W."/>
            <person name="Robinson-Rechavi M."/>
            <person name="Braasch I."/>
            <person name="Lecointre G."/>
            <person name="Bobe J."/>
            <person name="Postlethwait J.H."/>
            <person name="Berthelot C."/>
            <person name="Roest Crollius H."/>
            <person name="Guiguen Y."/>
        </authorList>
    </citation>
    <scope>NUCLEOTIDE SEQUENCE</scope>
    <source>
        <strain evidence="1">WJC10195</strain>
    </source>
</reference>
<dbReference type="Proteomes" id="UP001152622">
    <property type="component" value="Chromosome 2"/>
</dbReference>
<gene>
    <name evidence="1" type="ORF">SKAU_G00057640</name>
</gene>